<reference evidence="1 2" key="1">
    <citation type="submission" date="2018-12" db="EMBL/GenBank/DDBJ databases">
        <title>Draft genome sequence of Xylaria grammica IHI A82.</title>
        <authorList>
            <person name="Buettner E."/>
            <person name="Kellner H."/>
        </authorList>
    </citation>
    <scope>NUCLEOTIDE SEQUENCE [LARGE SCALE GENOMIC DNA]</scope>
    <source>
        <strain evidence="1 2">IHI A82</strain>
    </source>
</reference>
<keyword evidence="2" id="KW-1185">Reference proteome</keyword>
<dbReference type="AlphaFoldDB" id="A0A439D082"/>
<protein>
    <submittedName>
        <fullName evidence="1">Uncharacterized protein</fullName>
    </submittedName>
</protein>
<evidence type="ECO:0000313" key="1">
    <source>
        <dbReference type="EMBL" id="RWA07862.1"/>
    </source>
</evidence>
<dbReference type="EMBL" id="RYZI01000232">
    <property type="protein sequence ID" value="RWA07862.1"/>
    <property type="molecule type" value="Genomic_DNA"/>
</dbReference>
<sequence>MDGPVAHSRLKIQWWRFQRWWRGPWSSPLELRWSLHLLESIGSTHPFRDLLLLLWPVPWWLPCELPDTPRFLRENRKIVEDRYNSAYTLQLIPLWRWRDTPQRSLYRLYECFAAGDGTLVGYETEYFWKHREPTRWQPQLLKDPGEHGDPERRAVLAALIEDLVASFNWRMELGLRRARALLNELVTEPLPLLHPTDVQSGCIQCPDYKNRYSSASSIRLTRIS</sequence>
<name>A0A439D082_9PEZI</name>
<gene>
    <name evidence="1" type="ORF">EKO27_g7236</name>
</gene>
<comment type="caution">
    <text evidence="1">The sequence shown here is derived from an EMBL/GenBank/DDBJ whole genome shotgun (WGS) entry which is preliminary data.</text>
</comment>
<evidence type="ECO:0000313" key="2">
    <source>
        <dbReference type="Proteomes" id="UP000286045"/>
    </source>
</evidence>
<organism evidence="1 2">
    <name type="scientific">Xylaria grammica</name>
    <dbReference type="NCBI Taxonomy" id="363999"/>
    <lineage>
        <taxon>Eukaryota</taxon>
        <taxon>Fungi</taxon>
        <taxon>Dikarya</taxon>
        <taxon>Ascomycota</taxon>
        <taxon>Pezizomycotina</taxon>
        <taxon>Sordariomycetes</taxon>
        <taxon>Xylariomycetidae</taxon>
        <taxon>Xylariales</taxon>
        <taxon>Xylariaceae</taxon>
        <taxon>Xylaria</taxon>
    </lineage>
</organism>
<dbReference type="Proteomes" id="UP000286045">
    <property type="component" value="Unassembled WGS sequence"/>
</dbReference>
<accession>A0A439D082</accession>
<proteinExistence type="predicted"/>